<evidence type="ECO:0000259" key="1">
    <source>
        <dbReference type="PROSITE" id="PS50994"/>
    </source>
</evidence>
<protein>
    <submittedName>
        <fullName evidence="2">Transposase</fullName>
    </submittedName>
</protein>
<dbReference type="InterPro" id="IPR001584">
    <property type="entry name" value="Integrase_cat-core"/>
</dbReference>
<dbReference type="SUPFAM" id="SSF53098">
    <property type="entry name" value="Ribonuclease H-like"/>
    <property type="match status" value="1"/>
</dbReference>
<evidence type="ECO:0000313" key="3">
    <source>
        <dbReference type="Proteomes" id="UP000000742"/>
    </source>
</evidence>
<feature type="domain" description="Integrase catalytic" evidence="1">
    <location>
        <begin position="282"/>
        <end position="457"/>
    </location>
</feature>
<dbReference type="HOGENOM" id="CLU_050362_0_0_9"/>
<dbReference type="InterPro" id="IPR032874">
    <property type="entry name" value="DDE_dom"/>
</dbReference>
<accession>B7GGX2</accession>
<dbReference type="PROSITE" id="PS50994">
    <property type="entry name" value="INTEGRASE"/>
    <property type="match status" value="1"/>
</dbReference>
<dbReference type="eggNOG" id="COG2801">
    <property type="taxonomic scope" value="Bacteria"/>
</dbReference>
<dbReference type="KEGG" id="afl:Aflv_0546"/>
<name>B7GGX2_ANOFW</name>
<dbReference type="Proteomes" id="UP000000742">
    <property type="component" value="Chromosome"/>
</dbReference>
<gene>
    <name evidence="2" type="ordered locus">Aflv_0546</name>
</gene>
<evidence type="ECO:0000313" key="2">
    <source>
        <dbReference type="EMBL" id="ACJ32927.1"/>
    </source>
</evidence>
<proteinExistence type="predicted"/>
<reference evidence="2 3" key="1">
    <citation type="journal article" date="2008" name="Genome Biol.">
        <title>Encapsulated in silica: genome, proteome and physiology of the thermophilic bacterium Anoxybacillus flavithermus WK1.</title>
        <authorList>
            <person name="Saw J.H."/>
            <person name="Mountain B.W."/>
            <person name="Feng L."/>
            <person name="Omelchenko M.V."/>
            <person name="Hou S."/>
            <person name="Saito J.A."/>
            <person name="Stott M.B."/>
            <person name="Li D."/>
            <person name="Zhao G."/>
            <person name="Wu J."/>
            <person name="Galperin M.Y."/>
            <person name="Koonin E.V."/>
            <person name="Makarova K.S."/>
            <person name="Wolf Y.I."/>
            <person name="Rigden D.J."/>
            <person name="Dunfield P.F."/>
            <person name="Wang L."/>
            <person name="Alam M."/>
        </authorList>
    </citation>
    <scope>NUCLEOTIDE SEQUENCE [LARGE SCALE GENOMIC DNA]</scope>
    <source>
        <strain evidence="3">DSM 21510 / WK1</strain>
    </source>
</reference>
<sequence length="482" mass="55454">MTSLLPQLLAYLFEIIKTQYQIIIYLMGALLGKSLTNVDAEEPVRKPYQKLQVDELPVIETLPRLDYRQLLVEYEQQHGKPLKPIKRHTNTKTTVPDALTCPQCQAPSAYVYANNGGKGQYPCKVCHCRFNYRSRFAKQVIFRCPHCLKALEKIKERKDYYIHKCKNDDCSFYQTNLRRMTPQEKEQFQHAPYAFKVRYLYREFLFDFKPLASSSPIKTKVDVSRLSVSSHTLGLILTYHVNYGLSARKTASIMKNVHGLSISHQTVINYTNSVALIVKPFIDQFPYELSGSFCGDETYIRVKGRWHDLFFVFDAVKKVVLSYRVSPNRDTFSAIRAIDDVLKKLPSIPEDLSFVVDGNPIYLLAQHFFAQHGISFDVRQVIGLTNEDPVSEEYRPLKQIIERFNRTFKGNYRPTHGFGAEEGSVSFVTLFVAYFNFLRPHSALEKRVPVVIPALESLPHMPARWAKLIAMAQEMLAQQAAS</sequence>
<dbReference type="InterPro" id="IPR012337">
    <property type="entry name" value="RNaseH-like_sf"/>
</dbReference>
<organism evidence="2 3">
    <name type="scientific">Anoxybacillus flavithermus (strain DSM 21510 / WK1)</name>
    <dbReference type="NCBI Taxonomy" id="491915"/>
    <lineage>
        <taxon>Bacteria</taxon>
        <taxon>Bacillati</taxon>
        <taxon>Bacillota</taxon>
        <taxon>Bacilli</taxon>
        <taxon>Bacillales</taxon>
        <taxon>Anoxybacillaceae</taxon>
        <taxon>Anoxybacillus</taxon>
    </lineage>
</organism>
<dbReference type="STRING" id="491915.Aflv_0546"/>
<dbReference type="GO" id="GO:0015074">
    <property type="term" value="P:DNA integration"/>
    <property type="evidence" value="ECO:0007669"/>
    <property type="project" value="InterPro"/>
</dbReference>
<dbReference type="EMBL" id="CP000922">
    <property type="protein sequence ID" value="ACJ32927.1"/>
    <property type="molecule type" value="Genomic_DNA"/>
</dbReference>
<dbReference type="AlphaFoldDB" id="B7GGX2"/>
<dbReference type="Pfam" id="PF13610">
    <property type="entry name" value="DDE_Tnp_IS240"/>
    <property type="match status" value="1"/>
</dbReference>